<evidence type="ECO:0000313" key="6">
    <source>
        <dbReference type="EMBL" id="OXC80430.1"/>
    </source>
</evidence>
<gene>
    <name evidence="6" type="ORF">BSU04_01910</name>
</gene>
<feature type="domain" description="Transposase TnpC homeodomain" evidence="4">
    <location>
        <begin position="61"/>
        <end position="135"/>
    </location>
</feature>
<dbReference type="PANTHER" id="PTHR33678">
    <property type="entry name" value="BLL1576 PROTEIN"/>
    <property type="match status" value="1"/>
</dbReference>
<evidence type="ECO:0000259" key="3">
    <source>
        <dbReference type="Pfam" id="PF13005"/>
    </source>
</evidence>
<evidence type="ECO:0000259" key="2">
    <source>
        <dbReference type="Pfam" id="PF03050"/>
    </source>
</evidence>
<dbReference type="AlphaFoldDB" id="A0A226XBP7"/>
<evidence type="ECO:0000259" key="4">
    <source>
        <dbReference type="Pfam" id="PF13007"/>
    </source>
</evidence>
<dbReference type="InterPro" id="IPR024474">
    <property type="entry name" value="Znf_dom_IS66"/>
</dbReference>
<protein>
    <submittedName>
        <fullName evidence="6">Mobile element protein</fullName>
    </submittedName>
</protein>
<dbReference type="OrthoDB" id="9794514at2"/>
<evidence type="ECO:0000256" key="1">
    <source>
        <dbReference type="SAM" id="Coils"/>
    </source>
</evidence>
<feature type="domain" description="Transposase IS66 central" evidence="2">
    <location>
        <begin position="202"/>
        <end position="490"/>
    </location>
</feature>
<dbReference type="InterPro" id="IPR052344">
    <property type="entry name" value="Transposase-related"/>
</dbReference>
<name>A0A226XBP7_CABSO</name>
<dbReference type="Pfam" id="PF13817">
    <property type="entry name" value="DDE_Tnp_IS66_C"/>
    <property type="match status" value="1"/>
</dbReference>
<dbReference type="InterPro" id="IPR039552">
    <property type="entry name" value="IS66_C"/>
</dbReference>
<dbReference type="RefSeq" id="WP_089158984.1">
    <property type="nucleotide sequence ID" value="NZ_MTHB01000017.1"/>
</dbReference>
<dbReference type="InterPro" id="IPR004291">
    <property type="entry name" value="Transposase_IS66_central"/>
</dbReference>
<dbReference type="Proteomes" id="UP000214720">
    <property type="component" value="Unassembled WGS sequence"/>
</dbReference>
<dbReference type="Pfam" id="PF13007">
    <property type="entry name" value="LZ_Tnp_IS66"/>
    <property type="match status" value="1"/>
</dbReference>
<evidence type="ECO:0000259" key="5">
    <source>
        <dbReference type="Pfam" id="PF13817"/>
    </source>
</evidence>
<reference evidence="7" key="1">
    <citation type="submission" date="2017-01" db="EMBL/GenBank/DDBJ databases">
        <title>Genome Analysis of Deinococcus marmoris KOPRI26562.</title>
        <authorList>
            <person name="Kim J.H."/>
            <person name="Oh H.-M."/>
        </authorList>
    </citation>
    <scope>NUCLEOTIDE SEQUENCE [LARGE SCALE GENOMIC DNA]</scope>
    <source>
        <strain evidence="7">PAMC 26633</strain>
    </source>
</reference>
<comment type="caution">
    <text evidence="6">The sequence shown here is derived from an EMBL/GenBank/DDBJ whole genome shotgun (WGS) entry which is preliminary data.</text>
</comment>
<organism evidence="6 7">
    <name type="scientific">Caballeronia sordidicola</name>
    <name type="common">Burkholderia sordidicola</name>
    <dbReference type="NCBI Taxonomy" id="196367"/>
    <lineage>
        <taxon>Bacteria</taxon>
        <taxon>Pseudomonadati</taxon>
        <taxon>Pseudomonadota</taxon>
        <taxon>Betaproteobacteria</taxon>
        <taxon>Burkholderiales</taxon>
        <taxon>Burkholderiaceae</taxon>
        <taxon>Caballeronia</taxon>
    </lineage>
</organism>
<feature type="domain" description="Transposase IS66 zinc-finger binding" evidence="3">
    <location>
        <begin position="143"/>
        <end position="187"/>
    </location>
</feature>
<evidence type="ECO:0000313" key="7">
    <source>
        <dbReference type="Proteomes" id="UP000214720"/>
    </source>
</evidence>
<dbReference type="EMBL" id="MTHB01000017">
    <property type="protein sequence ID" value="OXC80430.1"/>
    <property type="molecule type" value="Genomic_DNA"/>
</dbReference>
<accession>A0A226XBP7</accession>
<feature type="coiled-coil region" evidence="1">
    <location>
        <begin position="51"/>
        <end position="85"/>
    </location>
</feature>
<dbReference type="InterPro" id="IPR024463">
    <property type="entry name" value="Transposase_TnpC_homeodom"/>
</dbReference>
<feature type="domain" description="Transposase IS66 C-terminal" evidence="5">
    <location>
        <begin position="497"/>
        <end position="535"/>
    </location>
</feature>
<dbReference type="PANTHER" id="PTHR33678:SF1">
    <property type="entry name" value="BLL1576 PROTEIN"/>
    <property type="match status" value="1"/>
</dbReference>
<sequence length="542" mass="60642">MARDLYQPHSITADELAALIAERDAALAACDAVLADRDAVLAEHELVRGELRVTKVERDLLKEQLKAFQRQLFGAKSEARSAQQRDLFLNEAEALAPTAATLPAQDDQADIKVAGHKRKKPGRKPLDPALPREVIRYELPESERSCPHDGSVLVEIGVEVSEQLDIIPQQVRVIRHERVKYACSQCDQGIKVTPARLRIISKGLFTEAALAWFVVSKFIDGLPLYRIAALLRRFGGDISRNTLAASVVRLGQAVQPIINLLRDHLLDSEIVFGDETTVQVLKEPGRAPQTKSFMWAQMNGSGPPVRLFGYAPGRGMQHGSDLWAGMRRGAVLMTDGYESYNAIAKTNGLVHLGCWTHARRYFVKAQDVLPKEAHGVHQPSTQFIHLIGKLYAAESHAQKKPNQRARLRRRYSTAVLKEIKKLLDHHLETTAPSGKLGEALRYLAGQWPKLNRYVENEAWPIDNNECENSIRPFCVGRRSWLFADSVGGAKASANLYSLVQTCKANRIDTYQYLVDLFKALPYAKTVEDYQALLPWNLGKPER</sequence>
<dbReference type="NCBIfam" id="NF033517">
    <property type="entry name" value="transpos_IS66"/>
    <property type="match status" value="1"/>
</dbReference>
<keyword evidence="1" id="KW-0175">Coiled coil</keyword>
<dbReference type="Pfam" id="PF03050">
    <property type="entry name" value="DDE_Tnp_IS66"/>
    <property type="match status" value="1"/>
</dbReference>
<dbReference type="Pfam" id="PF13005">
    <property type="entry name" value="zf-IS66"/>
    <property type="match status" value="1"/>
</dbReference>
<proteinExistence type="predicted"/>